<feature type="compositionally biased region" description="Polar residues" evidence="1">
    <location>
        <begin position="110"/>
        <end position="119"/>
    </location>
</feature>
<sequence length="181" mass="17281">MYWLGPSSKVSATVRPAEAARYTIEVVPPGAEAAGGGAGAVLPGGSGVGVGAGAAEVLPLADGAALVMAGDAAGGAAADEDMADGVAAAEPDAPGAAGPAAWGSAGLQPASRTGASSTARPYPRAWTRGDRGLGIRMATAPDVVLAASGSAGSHRYDVCRRGAVPRGAYGDDPWGGRGGSG</sequence>
<feature type="compositionally biased region" description="Low complexity" evidence="1">
    <location>
        <begin position="88"/>
        <end position="106"/>
    </location>
</feature>
<dbReference type="Proteomes" id="UP001500305">
    <property type="component" value="Unassembled WGS sequence"/>
</dbReference>
<name>A0ABP5QSN9_9ACTN</name>
<reference evidence="3" key="1">
    <citation type="journal article" date="2019" name="Int. J. Syst. Evol. Microbiol.">
        <title>The Global Catalogue of Microorganisms (GCM) 10K type strain sequencing project: providing services to taxonomists for standard genome sequencing and annotation.</title>
        <authorList>
            <consortium name="The Broad Institute Genomics Platform"/>
            <consortium name="The Broad Institute Genome Sequencing Center for Infectious Disease"/>
            <person name="Wu L."/>
            <person name="Ma J."/>
        </authorList>
    </citation>
    <scope>NUCLEOTIDE SEQUENCE [LARGE SCALE GENOMIC DNA]</scope>
    <source>
        <strain evidence="3">JCM 7356</strain>
    </source>
</reference>
<accession>A0ABP5QSN9</accession>
<dbReference type="EMBL" id="BAAATR010000009">
    <property type="protein sequence ID" value="GAA2243327.1"/>
    <property type="molecule type" value="Genomic_DNA"/>
</dbReference>
<gene>
    <name evidence="2" type="ORF">GCM10010430_26270</name>
</gene>
<comment type="caution">
    <text evidence="2">The sequence shown here is derived from an EMBL/GenBank/DDBJ whole genome shotgun (WGS) entry which is preliminary data.</text>
</comment>
<proteinExistence type="predicted"/>
<evidence type="ECO:0000313" key="3">
    <source>
        <dbReference type="Proteomes" id="UP001500305"/>
    </source>
</evidence>
<protein>
    <submittedName>
        <fullName evidence="2">Uncharacterized protein</fullName>
    </submittedName>
</protein>
<evidence type="ECO:0000313" key="2">
    <source>
        <dbReference type="EMBL" id="GAA2243327.1"/>
    </source>
</evidence>
<feature type="region of interest" description="Disordered" evidence="1">
    <location>
        <begin position="88"/>
        <end position="125"/>
    </location>
</feature>
<organism evidence="2 3">
    <name type="scientific">Kitasatospora cystarginea</name>
    <dbReference type="NCBI Taxonomy" id="58350"/>
    <lineage>
        <taxon>Bacteria</taxon>
        <taxon>Bacillati</taxon>
        <taxon>Actinomycetota</taxon>
        <taxon>Actinomycetes</taxon>
        <taxon>Kitasatosporales</taxon>
        <taxon>Streptomycetaceae</taxon>
        <taxon>Kitasatospora</taxon>
    </lineage>
</organism>
<evidence type="ECO:0000256" key="1">
    <source>
        <dbReference type="SAM" id="MobiDB-lite"/>
    </source>
</evidence>
<keyword evidence="3" id="KW-1185">Reference proteome</keyword>